<evidence type="ECO:0000256" key="7">
    <source>
        <dbReference type="SAM" id="Phobius"/>
    </source>
</evidence>
<evidence type="ECO:0000256" key="3">
    <source>
        <dbReference type="ARBA" id="ARBA00022692"/>
    </source>
</evidence>
<keyword evidence="9" id="KW-0645">Protease</keyword>
<dbReference type="GO" id="GO:0016020">
    <property type="term" value="C:membrane"/>
    <property type="evidence" value="ECO:0007669"/>
    <property type="project" value="UniProtKB-SubCell"/>
</dbReference>
<gene>
    <name evidence="9" type="ORF">FRUB_03963</name>
</gene>
<keyword evidence="6 7" id="KW-0472">Membrane</keyword>
<dbReference type="AlphaFoldDB" id="A0A225DZT5"/>
<keyword evidence="4" id="KW-0378">Hydrolase</keyword>
<feature type="domain" description="Peptidase S54 rhomboid" evidence="8">
    <location>
        <begin position="194"/>
        <end position="331"/>
    </location>
</feature>
<dbReference type="InterPro" id="IPR035952">
    <property type="entry name" value="Rhomboid-like_sf"/>
</dbReference>
<keyword evidence="3 7" id="KW-0812">Transmembrane</keyword>
<reference evidence="10" key="1">
    <citation type="submission" date="2017-06" db="EMBL/GenBank/DDBJ databases">
        <title>Genome analysis of Fimbriiglobus ruber SP5, the first member of the order Planctomycetales with confirmed chitinolytic capability.</title>
        <authorList>
            <person name="Ravin N.V."/>
            <person name="Rakitin A.L."/>
            <person name="Ivanova A.A."/>
            <person name="Beletsky A.V."/>
            <person name="Kulichevskaya I.S."/>
            <person name="Mardanov A.V."/>
            <person name="Dedysh S.N."/>
        </authorList>
    </citation>
    <scope>NUCLEOTIDE SEQUENCE [LARGE SCALE GENOMIC DNA]</scope>
    <source>
        <strain evidence="10">SP5</strain>
    </source>
</reference>
<proteinExistence type="inferred from homology"/>
<dbReference type="PANTHER" id="PTHR43731:SF14">
    <property type="entry name" value="PRESENILIN-ASSOCIATED RHOMBOID-LIKE PROTEIN, MITOCHONDRIAL"/>
    <property type="match status" value="1"/>
</dbReference>
<evidence type="ECO:0000256" key="6">
    <source>
        <dbReference type="ARBA" id="ARBA00023136"/>
    </source>
</evidence>
<name>A0A225DZT5_9BACT</name>
<dbReference type="Proteomes" id="UP000214646">
    <property type="component" value="Unassembled WGS sequence"/>
</dbReference>
<sequence length="517" mass="55685">MTTGSPDIPTPGDILAWCAAAAPAPWFPSTHAQQTGIPRDALDEPLWLLRQTELLYVADWVRGAGQGYALTPAGEKVLADPTRLTDARPVPQPDLPVEDADLAKVPVPDPTAPPPPQPALTTYDRGERVRAAFLAPPRASIVVPILVAVNVLWFVAAIVVAYQAGVPFWRFLREGDNTVLLRVGAAYGPSMLGGEWWRLITCGFVHGGGVHLIANLFSLILIGPVAEGLWGRKRFAVLYAVAGFAAACAATAVHPSTIIAGASGSIWGIQLSVVLWLIRYREHLPQEAVSEWLRQLALVIGINLLVSLTPGVSLEGHLAGGVAGFVAAVCLDWVRSGAGRLRVVGGVVGLTVAVAALVGGYAVFVHTDADWRVVRERHNGKAVLDQHQALVQERGQLIAELRTGKVSRDRVRRVDDKVVEALSFGRPVWFPPARDAVKWLRADVKQVADQLPAPVDGKADPFVDHVRAYLVAVDRFAAAADERLAAGTLPTMTEWKILAGRRNDMDAAWEQLVLHVR</sequence>
<feature type="transmembrane region" description="Helical" evidence="7">
    <location>
        <begin position="292"/>
        <end position="310"/>
    </location>
</feature>
<dbReference type="Gene3D" id="1.20.1540.10">
    <property type="entry name" value="Rhomboid-like"/>
    <property type="match status" value="1"/>
</dbReference>
<comment type="caution">
    <text evidence="9">The sequence shown here is derived from an EMBL/GenBank/DDBJ whole genome shotgun (WGS) entry which is preliminary data.</text>
</comment>
<dbReference type="GO" id="GO:0004252">
    <property type="term" value="F:serine-type endopeptidase activity"/>
    <property type="evidence" value="ECO:0007669"/>
    <property type="project" value="InterPro"/>
</dbReference>
<evidence type="ECO:0000313" key="9">
    <source>
        <dbReference type="EMBL" id="OWK41885.1"/>
    </source>
</evidence>
<evidence type="ECO:0000256" key="5">
    <source>
        <dbReference type="ARBA" id="ARBA00022989"/>
    </source>
</evidence>
<feature type="transmembrane region" description="Helical" evidence="7">
    <location>
        <begin position="141"/>
        <end position="162"/>
    </location>
</feature>
<dbReference type="InterPro" id="IPR050925">
    <property type="entry name" value="Rhomboid_protease_S54"/>
</dbReference>
<evidence type="ECO:0000256" key="1">
    <source>
        <dbReference type="ARBA" id="ARBA00004141"/>
    </source>
</evidence>
<dbReference type="RefSeq" id="WP_088255112.1">
    <property type="nucleotide sequence ID" value="NZ_NIDE01000005.1"/>
</dbReference>
<comment type="similarity">
    <text evidence="2">Belongs to the peptidase S54 family.</text>
</comment>
<dbReference type="InterPro" id="IPR022764">
    <property type="entry name" value="Peptidase_S54_rhomboid_dom"/>
</dbReference>
<evidence type="ECO:0000259" key="8">
    <source>
        <dbReference type="Pfam" id="PF01694"/>
    </source>
</evidence>
<dbReference type="EMBL" id="NIDE01000005">
    <property type="protein sequence ID" value="OWK41885.1"/>
    <property type="molecule type" value="Genomic_DNA"/>
</dbReference>
<comment type="subcellular location">
    <subcellularLocation>
        <location evidence="1">Membrane</location>
        <topology evidence="1">Multi-pass membrane protein</topology>
    </subcellularLocation>
</comment>
<feature type="transmembrane region" description="Helical" evidence="7">
    <location>
        <begin position="341"/>
        <end position="364"/>
    </location>
</feature>
<keyword evidence="10" id="KW-1185">Reference proteome</keyword>
<feature type="transmembrane region" description="Helical" evidence="7">
    <location>
        <begin position="235"/>
        <end position="253"/>
    </location>
</feature>
<dbReference type="PANTHER" id="PTHR43731">
    <property type="entry name" value="RHOMBOID PROTEASE"/>
    <property type="match status" value="1"/>
</dbReference>
<protein>
    <submittedName>
        <fullName evidence="9">Rhomboid family serine protease</fullName>
    </submittedName>
</protein>
<keyword evidence="5 7" id="KW-1133">Transmembrane helix</keyword>
<dbReference type="OrthoDB" id="9813074at2"/>
<dbReference type="Pfam" id="PF01694">
    <property type="entry name" value="Rhomboid"/>
    <property type="match status" value="1"/>
</dbReference>
<feature type="transmembrane region" description="Helical" evidence="7">
    <location>
        <begin position="196"/>
        <end position="223"/>
    </location>
</feature>
<dbReference type="GO" id="GO:0006508">
    <property type="term" value="P:proteolysis"/>
    <property type="evidence" value="ECO:0007669"/>
    <property type="project" value="UniProtKB-KW"/>
</dbReference>
<evidence type="ECO:0000256" key="2">
    <source>
        <dbReference type="ARBA" id="ARBA00009045"/>
    </source>
</evidence>
<organism evidence="9 10">
    <name type="scientific">Fimbriiglobus ruber</name>
    <dbReference type="NCBI Taxonomy" id="1908690"/>
    <lineage>
        <taxon>Bacteria</taxon>
        <taxon>Pseudomonadati</taxon>
        <taxon>Planctomycetota</taxon>
        <taxon>Planctomycetia</taxon>
        <taxon>Gemmatales</taxon>
        <taxon>Gemmataceae</taxon>
        <taxon>Fimbriiglobus</taxon>
    </lineage>
</organism>
<dbReference type="SUPFAM" id="SSF144091">
    <property type="entry name" value="Rhomboid-like"/>
    <property type="match status" value="1"/>
</dbReference>
<evidence type="ECO:0000256" key="4">
    <source>
        <dbReference type="ARBA" id="ARBA00022801"/>
    </source>
</evidence>
<accession>A0A225DZT5</accession>
<evidence type="ECO:0000313" key="10">
    <source>
        <dbReference type="Proteomes" id="UP000214646"/>
    </source>
</evidence>
<feature type="transmembrane region" description="Helical" evidence="7">
    <location>
        <begin position="259"/>
        <end position="280"/>
    </location>
</feature>